<dbReference type="OMA" id="AGLYSYC"/>
<keyword evidence="3 7" id="KW-0812">Transmembrane</keyword>
<keyword evidence="4 7" id="KW-1133">Transmembrane helix</keyword>
<evidence type="ECO:0000256" key="5">
    <source>
        <dbReference type="ARBA" id="ARBA00023136"/>
    </source>
</evidence>
<dbReference type="InterPro" id="IPR029058">
    <property type="entry name" value="AB_hydrolase_fold"/>
</dbReference>
<evidence type="ECO:0000256" key="6">
    <source>
        <dbReference type="SAM" id="MobiDB-lite"/>
    </source>
</evidence>
<feature type="compositionally biased region" description="Basic and acidic residues" evidence="6">
    <location>
        <begin position="565"/>
        <end position="592"/>
    </location>
</feature>
<evidence type="ECO:0000313" key="8">
    <source>
        <dbReference type="Proteomes" id="UP000221080"/>
    </source>
</evidence>
<dbReference type="SUPFAM" id="SSF53474">
    <property type="entry name" value="alpha/beta-Hydrolases"/>
    <property type="match status" value="1"/>
</dbReference>
<dbReference type="Pfam" id="PF05277">
    <property type="entry name" value="DUF726"/>
    <property type="match status" value="1"/>
</dbReference>
<comment type="similarity">
    <text evidence="2">Belongs to the TMCO4 family.</text>
</comment>
<reference evidence="8" key="1">
    <citation type="journal article" date="2016" name="Nat. Commun.">
        <title>The channel catfish genome sequence provides insights into the evolution of scale formation in teleosts.</title>
        <authorList>
            <person name="Liu Z."/>
            <person name="Liu S."/>
            <person name="Yao J."/>
            <person name="Bao L."/>
            <person name="Zhang J."/>
            <person name="Li Y."/>
            <person name="Jiang C."/>
            <person name="Sun L."/>
            <person name="Wang R."/>
            <person name="Zhang Y."/>
            <person name="Zhou T."/>
            <person name="Zeng Q."/>
            <person name="Fu Q."/>
            <person name="Gao S."/>
            <person name="Li N."/>
            <person name="Koren S."/>
            <person name="Jiang Y."/>
            <person name="Zimin A."/>
            <person name="Xu P."/>
            <person name="Phillippy A.M."/>
            <person name="Geng X."/>
            <person name="Song L."/>
            <person name="Sun F."/>
            <person name="Li C."/>
            <person name="Wang X."/>
            <person name="Chen A."/>
            <person name="Jin Y."/>
            <person name="Yuan Z."/>
            <person name="Yang Y."/>
            <person name="Tan S."/>
            <person name="Peatman E."/>
            <person name="Lu J."/>
            <person name="Qin Z."/>
            <person name="Dunham R."/>
            <person name="Li Z."/>
            <person name="Sonstegard T."/>
            <person name="Feng J."/>
            <person name="Danzmann R.G."/>
            <person name="Schroeder S."/>
            <person name="Scheffler B."/>
            <person name="Duke M.V."/>
            <person name="Ballard L."/>
            <person name="Kucuktas H."/>
            <person name="Kaltenboeck L."/>
            <person name="Liu H."/>
            <person name="Armbruster J."/>
            <person name="Xie Y."/>
            <person name="Kirby M.L."/>
            <person name="Tian Y."/>
            <person name="Flanagan M.E."/>
            <person name="Mu W."/>
            <person name="Waldbieser G.C."/>
        </authorList>
    </citation>
    <scope>NUCLEOTIDE SEQUENCE [LARGE SCALE GENOMIC DNA]</scope>
    <source>
        <strain evidence="8">SDA103</strain>
    </source>
</reference>
<evidence type="ECO:0000256" key="4">
    <source>
        <dbReference type="ARBA" id="ARBA00022989"/>
    </source>
</evidence>
<protein>
    <submittedName>
        <fullName evidence="9">Transmembrane and coiled-coil domain-containing protein 4</fullName>
    </submittedName>
</protein>
<dbReference type="CTD" id="255104"/>
<dbReference type="GO" id="GO:0016020">
    <property type="term" value="C:membrane"/>
    <property type="evidence" value="ECO:0007669"/>
    <property type="project" value="UniProtKB-SubCell"/>
</dbReference>
<feature type="transmembrane region" description="Helical" evidence="7">
    <location>
        <begin position="193"/>
        <end position="219"/>
    </location>
</feature>
<keyword evidence="5 7" id="KW-0472">Membrane</keyword>
<dbReference type="InterPro" id="IPR007941">
    <property type="entry name" value="DUF726"/>
</dbReference>
<feature type="region of interest" description="Disordered" evidence="6">
    <location>
        <begin position="565"/>
        <end position="593"/>
    </location>
</feature>
<dbReference type="PANTHER" id="PTHR17920">
    <property type="entry name" value="TRANSMEMBRANE AND COILED-COIL DOMAIN-CONTAINING PROTEIN 4 TMCO4"/>
    <property type="match status" value="1"/>
</dbReference>
<gene>
    <name evidence="9" type="primary">tmco4</name>
</gene>
<sequence>MDSPDEGSSGLALDPGGKESKINGKAELTADALFGRQLSEPGRFAYAALCGVSLSHLFPGAEQRSFREQYLEGLVQWLGLDESVMPVMQAFLAGLGCEGSDTFLSILQAEPLLSTGSLPITQDLVSFSVKDGEYDARARVLIRHVSCLLRVCPQQLEDFEETLGERLRQGEEESEEESSRRRKKERGRALRRYLLIGLATVGGGTVLGVTGGLAAPLVAAGAGAVLGAGGAAVLGSAAGIAIMASLFGAAGAGLTGYKMNKRVGAIEEFEFLPLNSGKHLHVTVTVTGWLCSGKYSSFQAPWRSLGACGEQYCLKWESRYLLDLGSVLDTLWDGLVSVVAQEALKYTVLSGIVTALTWPASLLAVASVIDNPWGVCLSRSAEVGKHLAQVLRSRQQGKRPVSLIGFSLGARVIYFCLEELANDQGSEGVIEDVVLLGAPVDGSEKTWDRLSKVVAGKIVNGYCRGDWLLGFVYRSSSVQLSVAGLQPISSNNRHIFNVDLSSVVKGHLDYMRQMDTILVAVGIPTKEGVETTPGHPHSVMLSEGKLDTPEAQTFKENGQHEENLIEASNKSEETNVKNEFTETEREEQRAGRAQENGWDIPDISDLLDSLSVSESEQKDSSFFTCTESFARSGHQCTQEGQSDTDSELISWEWDTNHWTTEHTITHHSKSTECPTQNQVAKGKQPCSATLPTHLLKSPVTEQTTTEHMDSDEIKG</sequence>
<feature type="transmembrane region" description="Helical" evidence="7">
    <location>
        <begin position="231"/>
        <end position="254"/>
    </location>
</feature>
<evidence type="ECO:0000313" key="9">
    <source>
        <dbReference type="RefSeq" id="XP_017343368.1"/>
    </source>
</evidence>
<dbReference type="OrthoDB" id="277931at2759"/>
<dbReference type="KEGG" id="ipu:108276303"/>
<comment type="subcellular location">
    <subcellularLocation>
        <location evidence="1">Membrane</location>
        <topology evidence="1">Multi-pass membrane protein</topology>
    </subcellularLocation>
</comment>
<keyword evidence="8" id="KW-1185">Reference proteome</keyword>
<dbReference type="AlphaFoldDB" id="A0A2D0SKX9"/>
<dbReference type="RefSeq" id="XP_017343368.1">
    <property type="nucleotide sequence ID" value="XM_017487879.3"/>
</dbReference>
<evidence type="ECO:0000256" key="2">
    <source>
        <dbReference type="ARBA" id="ARBA00009824"/>
    </source>
</evidence>
<dbReference type="PANTHER" id="PTHR17920:SF3">
    <property type="entry name" value="TRANSMEMBRANE AND COILED-COIL DOMAIN-CONTAINING PROTEIN 4"/>
    <property type="match status" value="1"/>
</dbReference>
<dbReference type="Proteomes" id="UP000221080">
    <property type="component" value="Chromosome 15"/>
</dbReference>
<evidence type="ECO:0000256" key="7">
    <source>
        <dbReference type="SAM" id="Phobius"/>
    </source>
</evidence>
<evidence type="ECO:0000256" key="1">
    <source>
        <dbReference type="ARBA" id="ARBA00004141"/>
    </source>
</evidence>
<proteinExistence type="inferred from homology"/>
<feature type="region of interest" description="Disordered" evidence="6">
    <location>
        <begin position="1"/>
        <end position="22"/>
    </location>
</feature>
<name>A0A2D0SKX9_ICTPU</name>
<dbReference type="STRING" id="7998.ENSIPUP00000032415"/>
<reference evidence="9" key="2">
    <citation type="submission" date="2025-08" db="UniProtKB">
        <authorList>
            <consortium name="RefSeq"/>
        </authorList>
    </citation>
    <scope>IDENTIFICATION</scope>
    <source>
        <tissue evidence="9">Blood</tissue>
    </source>
</reference>
<organism evidence="8 9">
    <name type="scientific">Ictalurus punctatus</name>
    <name type="common">Channel catfish</name>
    <name type="synonym">Silurus punctatus</name>
    <dbReference type="NCBI Taxonomy" id="7998"/>
    <lineage>
        <taxon>Eukaryota</taxon>
        <taxon>Metazoa</taxon>
        <taxon>Chordata</taxon>
        <taxon>Craniata</taxon>
        <taxon>Vertebrata</taxon>
        <taxon>Euteleostomi</taxon>
        <taxon>Actinopterygii</taxon>
        <taxon>Neopterygii</taxon>
        <taxon>Teleostei</taxon>
        <taxon>Ostariophysi</taxon>
        <taxon>Siluriformes</taxon>
        <taxon>Ictaluridae</taxon>
        <taxon>Ictalurus</taxon>
    </lineage>
</organism>
<dbReference type="Gene3D" id="3.40.50.1820">
    <property type="entry name" value="alpha/beta hydrolase"/>
    <property type="match status" value="1"/>
</dbReference>
<dbReference type="GeneID" id="108276303"/>
<accession>A0A2D0SKX9</accession>
<evidence type="ECO:0000256" key="3">
    <source>
        <dbReference type="ARBA" id="ARBA00022692"/>
    </source>
</evidence>